<dbReference type="InterPro" id="IPR007627">
    <property type="entry name" value="RNA_pol_sigma70_r2"/>
</dbReference>
<dbReference type="Pfam" id="PF04542">
    <property type="entry name" value="Sigma70_r2"/>
    <property type="match status" value="1"/>
</dbReference>
<dbReference type="Pfam" id="PF20239">
    <property type="entry name" value="DUF6596"/>
    <property type="match status" value="1"/>
</dbReference>
<dbReference type="InterPro" id="IPR013324">
    <property type="entry name" value="RNA_pol_sigma_r3/r4-like"/>
</dbReference>
<dbReference type="RefSeq" id="WP_246232467.1">
    <property type="nucleotide sequence ID" value="NZ_CP053069.1"/>
</dbReference>
<protein>
    <submittedName>
        <fullName evidence="4">Uncharacterized protein</fullName>
    </submittedName>
</protein>
<evidence type="ECO:0000313" key="4">
    <source>
        <dbReference type="EMBL" id="QJR09393.1"/>
    </source>
</evidence>
<dbReference type="SUPFAM" id="SSF88946">
    <property type="entry name" value="Sigma2 domain of RNA polymerase sigma factors"/>
    <property type="match status" value="1"/>
</dbReference>
<feature type="compositionally biased region" description="Pro residues" evidence="1">
    <location>
        <begin position="415"/>
        <end position="429"/>
    </location>
</feature>
<feature type="region of interest" description="Disordered" evidence="1">
    <location>
        <begin position="410"/>
        <end position="429"/>
    </location>
</feature>
<feature type="domain" description="RNA polymerase sigma-70 region 2" evidence="2">
    <location>
        <begin position="18"/>
        <end position="77"/>
    </location>
</feature>
<name>A0A6M4GSW2_9PROT</name>
<evidence type="ECO:0000259" key="2">
    <source>
        <dbReference type="Pfam" id="PF04542"/>
    </source>
</evidence>
<organism evidence="4 5">
    <name type="scientific">Usitatibacter rugosus</name>
    <dbReference type="NCBI Taxonomy" id="2732067"/>
    <lineage>
        <taxon>Bacteria</taxon>
        <taxon>Pseudomonadati</taxon>
        <taxon>Pseudomonadota</taxon>
        <taxon>Betaproteobacteria</taxon>
        <taxon>Nitrosomonadales</taxon>
        <taxon>Usitatibacteraceae</taxon>
        <taxon>Usitatibacter</taxon>
    </lineage>
</organism>
<evidence type="ECO:0000259" key="3">
    <source>
        <dbReference type="Pfam" id="PF20239"/>
    </source>
</evidence>
<gene>
    <name evidence="4" type="ORF">DSM104443_00437</name>
</gene>
<evidence type="ECO:0000256" key="1">
    <source>
        <dbReference type="SAM" id="MobiDB-lite"/>
    </source>
</evidence>
<dbReference type="InterPro" id="IPR046531">
    <property type="entry name" value="DUF6596"/>
</dbReference>
<sequence>MLARILDEIARREGPRILAGLIGRLGGNFDLAEEALQDAYQRALATWPSSGVPARPAAWLTLVAQRRAVDVLRRSGRQVEGAEEILAQLAAPEAVEAEGFELPDDRLRLIFTCCHPALAVPAQMALALRTLCGLTTREIARAFVEPEATTAQRLVRAKAKILEARIPYEVPSGAALEERLAGVLATIYLVFNEGYSATENESLVRSDLSAEALRLARLVVALLPGRPETLGLLALMLLHEARRESRADAEGVAIPLEEQDRASWDRAMIAEGLALLDAALARRTPGPYQIQAAIAALHAKSPAPEATDWPQISALYGALYRLAPTPVVALNAAAAIAMVAGPEEGLAWIDEIERDGTLEDYALLHAARADLLRRAGRHAEAREHYGTAIARSTNGAQRRFLARRLAQISAASPANAPPASPPGPPRSSG</sequence>
<dbReference type="SUPFAM" id="SSF88659">
    <property type="entry name" value="Sigma3 and sigma4 domains of RNA polymerase sigma factors"/>
    <property type="match status" value="1"/>
</dbReference>
<dbReference type="KEGG" id="uru:DSM104443_00437"/>
<dbReference type="GO" id="GO:0003700">
    <property type="term" value="F:DNA-binding transcription factor activity"/>
    <property type="evidence" value="ECO:0007669"/>
    <property type="project" value="InterPro"/>
</dbReference>
<dbReference type="PANTHER" id="PTHR47756">
    <property type="entry name" value="BLL6612 PROTEIN-RELATED"/>
    <property type="match status" value="1"/>
</dbReference>
<keyword evidence="5" id="KW-1185">Reference proteome</keyword>
<dbReference type="InterPro" id="IPR013325">
    <property type="entry name" value="RNA_pol_sigma_r2"/>
</dbReference>
<proteinExistence type="predicted"/>
<reference evidence="4 5" key="1">
    <citation type="submission" date="2020-04" db="EMBL/GenBank/DDBJ databases">
        <title>Usitatibacter rugosus gen. nov., sp. nov. and Usitatibacter palustris sp. nov., novel members of Usitatibacteraceae fam. nov. within the order Nitrosomonadales isolated from soil.</title>
        <authorList>
            <person name="Huber K.J."/>
            <person name="Neumann-Schaal M."/>
            <person name="Geppert A."/>
            <person name="Luckner M."/>
            <person name="Wanner G."/>
            <person name="Overmann J."/>
        </authorList>
    </citation>
    <scope>NUCLEOTIDE SEQUENCE [LARGE SCALE GENOMIC DNA]</scope>
    <source>
        <strain evidence="4 5">0125_3</strain>
    </source>
</reference>
<feature type="domain" description="DUF6596" evidence="3">
    <location>
        <begin position="179"/>
        <end position="279"/>
    </location>
</feature>
<dbReference type="AlphaFoldDB" id="A0A6M4GSW2"/>
<accession>A0A6M4GSW2</accession>
<dbReference type="EMBL" id="CP053069">
    <property type="protein sequence ID" value="QJR09393.1"/>
    <property type="molecule type" value="Genomic_DNA"/>
</dbReference>
<dbReference type="PANTHER" id="PTHR47756:SF2">
    <property type="entry name" value="BLL6612 PROTEIN"/>
    <property type="match status" value="1"/>
</dbReference>
<dbReference type="Gene3D" id="1.10.1740.10">
    <property type="match status" value="1"/>
</dbReference>
<dbReference type="Proteomes" id="UP000501534">
    <property type="component" value="Chromosome"/>
</dbReference>
<evidence type="ECO:0000313" key="5">
    <source>
        <dbReference type="Proteomes" id="UP000501534"/>
    </source>
</evidence>
<dbReference type="GO" id="GO:0006352">
    <property type="term" value="P:DNA-templated transcription initiation"/>
    <property type="evidence" value="ECO:0007669"/>
    <property type="project" value="InterPro"/>
</dbReference>